<dbReference type="PANTHER" id="PTHR44591">
    <property type="entry name" value="STRESS RESPONSE REGULATOR PROTEIN 1"/>
    <property type="match status" value="1"/>
</dbReference>
<reference evidence="2 3" key="1">
    <citation type="submission" date="2020-12" db="EMBL/GenBank/DDBJ databases">
        <title>HMF7856_wgs.fasta genome submission.</title>
        <authorList>
            <person name="Kang H."/>
            <person name="Kim H."/>
            <person name="Joh K."/>
        </authorList>
    </citation>
    <scope>NUCLEOTIDE SEQUENCE [LARGE SCALE GENOMIC DNA]</scope>
    <source>
        <strain evidence="2 3">HMF7856</strain>
    </source>
</reference>
<dbReference type="InterPro" id="IPR050595">
    <property type="entry name" value="Bact_response_regulator"/>
</dbReference>
<dbReference type="InterPro" id="IPR001789">
    <property type="entry name" value="Sig_transdc_resp-reg_receiver"/>
</dbReference>
<dbReference type="SMART" id="SM00448">
    <property type="entry name" value="REC"/>
    <property type="match status" value="1"/>
</dbReference>
<keyword evidence="3" id="KW-1185">Reference proteome</keyword>
<keyword evidence="1" id="KW-0597">Phosphoprotein</keyword>
<sequence>MTNKTILVADDDEAIVDAIRGILEYSGHEVLQVYDGTSVMDAVKGRPDLIILDIAMGGHDGLTVCKQLKRQASTKNIPVLIISAGHNVHQPSLEAGADDFLAKPFEMEDLQGRVNTLLAKTSALVN</sequence>
<dbReference type="KEGG" id="mgik:GO620_004590"/>
<dbReference type="AlphaFoldDB" id="A0A6I4I279"/>
<organism evidence="2 3">
    <name type="scientific">Mucilaginibacter ginkgonis</name>
    <dbReference type="NCBI Taxonomy" id="2682091"/>
    <lineage>
        <taxon>Bacteria</taxon>
        <taxon>Pseudomonadati</taxon>
        <taxon>Bacteroidota</taxon>
        <taxon>Sphingobacteriia</taxon>
        <taxon>Sphingobacteriales</taxon>
        <taxon>Sphingobacteriaceae</taxon>
        <taxon>Mucilaginibacter</taxon>
    </lineage>
</organism>
<dbReference type="Proteomes" id="UP000429232">
    <property type="component" value="Chromosome"/>
</dbReference>
<dbReference type="Gene3D" id="3.40.50.2300">
    <property type="match status" value="1"/>
</dbReference>
<dbReference type="PROSITE" id="PS50110">
    <property type="entry name" value="RESPONSE_REGULATORY"/>
    <property type="match status" value="1"/>
</dbReference>
<protein>
    <submittedName>
        <fullName evidence="2">Response regulator transcription factor</fullName>
    </submittedName>
</protein>
<dbReference type="PANTHER" id="PTHR44591:SF3">
    <property type="entry name" value="RESPONSE REGULATORY DOMAIN-CONTAINING PROTEIN"/>
    <property type="match status" value="1"/>
</dbReference>
<accession>A0A6I4I279</accession>
<gene>
    <name evidence="2" type="ORF">GO620_004590</name>
</gene>
<dbReference type="SUPFAM" id="SSF52172">
    <property type="entry name" value="CheY-like"/>
    <property type="match status" value="1"/>
</dbReference>
<proteinExistence type="predicted"/>
<dbReference type="EMBL" id="CP066775">
    <property type="protein sequence ID" value="QQL51504.1"/>
    <property type="molecule type" value="Genomic_DNA"/>
</dbReference>
<evidence type="ECO:0000313" key="2">
    <source>
        <dbReference type="EMBL" id="QQL51504.1"/>
    </source>
</evidence>
<name>A0A6I4I279_9SPHI</name>
<dbReference type="InterPro" id="IPR011006">
    <property type="entry name" value="CheY-like_superfamily"/>
</dbReference>
<evidence type="ECO:0000256" key="1">
    <source>
        <dbReference type="ARBA" id="ARBA00022553"/>
    </source>
</evidence>
<dbReference type="Pfam" id="PF00072">
    <property type="entry name" value="Response_reg"/>
    <property type="match status" value="1"/>
</dbReference>
<evidence type="ECO:0000313" key="3">
    <source>
        <dbReference type="Proteomes" id="UP000429232"/>
    </source>
</evidence>
<dbReference type="GO" id="GO:0000160">
    <property type="term" value="P:phosphorelay signal transduction system"/>
    <property type="evidence" value="ECO:0007669"/>
    <property type="project" value="InterPro"/>
</dbReference>